<evidence type="ECO:0000313" key="2">
    <source>
        <dbReference type="EMBL" id="NEZ57399.1"/>
    </source>
</evidence>
<dbReference type="PANTHER" id="PTHR43685">
    <property type="entry name" value="GLYCOSYLTRANSFERASE"/>
    <property type="match status" value="1"/>
</dbReference>
<keyword evidence="3" id="KW-1185">Reference proteome</keyword>
<dbReference type="PANTHER" id="PTHR43685:SF2">
    <property type="entry name" value="GLYCOSYLTRANSFERASE 2-LIKE DOMAIN-CONTAINING PROTEIN"/>
    <property type="match status" value="1"/>
</dbReference>
<accession>A0A6M0RMK0</accession>
<dbReference type="NCBIfam" id="NF038302">
    <property type="entry name" value="EPS_HpsE"/>
    <property type="match status" value="1"/>
</dbReference>
<dbReference type="Pfam" id="PF00535">
    <property type="entry name" value="Glycos_transf_2"/>
    <property type="match status" value="1"/>
</dbReference>
<dbReference type="Proteomes" id="UP000481033">
    <property type="component" value="Unassembled WGS sequence"/>
</dbReference>
<sequence length="349" mass="39657">MIDFSVAIRLYNGALTLPKILDALSLQAISSSINWEIIIVDNNSVDGTVDIVHRYQQTWTACSLRYVLEARQGASFARRRAIVEAQGTWIGFLDDDNIPDSHWVQSAYEFGCTHPKAAAFGSQIHPNYETPPPANFERIAPFIPVVERQEEVCFTTGWRAMSNLVPPGAGLVILRQAWLDNVPYPLTLRGPVGNSLNLKGEDVEALLYLKKANWEIWFNPLMHIEHQIPSWRFEKSYLLRFFHGIGLSKYATRMVGISPWRRPLWVLLFMGNDCRKLLLHLVKHHRHLNRDVVSAAELQLLISSLLSPFYAWKQRLYNRGESSSSDFIPAHDLGKKSKLGKKASALPKS</sequence>
<dbReference type="EMBL" id="QXHD01000004">
    <property type="protein sequence ID" value="NEZ57399.1"/>
    <property type="molecule type" value="Genomic_DNA"/>
</dbReference>
<dbReference type="GO" id="GO:0016740">
    <property type="term" value="F:transferase activity"/>
    <property type="evidence" value="ECO:0007669"/>
    <property type="project" value="UniProtKB-KW"/>
</dbReference>
<proteinExistence type="predicted"/>
<keyword evidence="2" id="KW-0808">Transferase</keyword>
<dbReference type="CDD" id="cd00761">
    <property type="entry name" value="Glyco_tranf_GTA_type"/>
    <property type="match status" value="1"/>
</dbReference>
<dbReference type="SUPFAM" id="SSF53448">
    <property type="entry name" value="Nucleotide-diphospho-sugar transferases"/>
    <property type="match status" value="1"/>
</dbReference>
<reference evidence="2 3" key="1">
    <citation type="journal article" date="2020" name="Microb. Ecol.">
        <title>Ecogenomics of the Marine Benthic Filamentous Cyanobacterium Adonisia.</title>
        <authorList>
            <person name="Walter J.M."/>
            <person name="Coutinho F.H."/>
            <person name="Leomil L."/>
            <person name="Hargreaves P.I."/>
            <person name="Campeao M.E."/>
            <person name="Vieira V.V."/>
            <person name="Silva B.S."/>
            <person name="Fistarol G.O."/>
            <person name="Salomon P.S."/>
            <person name="Sawabe T."/>
            <person name="Mino S."/>
            <person name="Hosokawa M."/>
            <person name="Miyashita H."/>
            <person name="Maruyama F."/>
            <person name="van Verk M.C."/>
            <person name="Dutilh B.E."/>
            <person name="Thompson C.C."/>
            <person name="Thompson F.L."/>
        </authorList>
    </citation>
    <scope>NUCLEOTIDE SEQUENCE [LARGE SCALE GENOMIC DNA]</scope>
    <source>
        <strain evidence="2 3">CCMR0081</strain>
    </source>
</reference>
<dbReference type="Gene3D" id="3.90.550.10">
    <property type="entry name" value="Spore Coat Polysaccharide Biosynthesis Protein SpsA, Chain A"/>
    <property type="match status" value="1"/>
</dbReference>
<feature type="domain" description="Glycosyltransferase 2-like" evidence="1">
    <location>
        <begin position="5"/>
        <end position="138"/>
    </location>
</feature>
<evidence type="ECO:0000313" key="3">
    <source>
        <dbReference type="Proteomes" id="UP000481033"/>
    </source>
</evidence>
<dbReference type="InterPro" id="IPR029044">
    <property type="entry name" value="Nucleotide-diphossugar_trans"/>
</dbReference>
<dbReference type="InterPro" id="IPR050834">
    <property type="entry name" value="Glycosyltransf_2"/>
</dbReference>
<organism evidence="2 3">
    <name type="scientific">Adonisia turfae CCMR0081</name>
    <dbReference type="NCBI Taxonomy" id="2292702"/>
    <lineage>
        <taxon>Bacteria</taxon>
        <taxon>Bacillati</taxon>
        <taxon>Cyanobacteriota</taxon>
        <taxon>Adonisia</taxon>
        <taxon>Adonisia turfae</taxon>
    </lineage>
</organism>
<dbReference type="RefSeq" id="WP_163699483.1">
    <property type="nucleotide sequence ID" value="NZ_QXHD01000004.1"/>
</dbReference>
<comment type="caution">
    <text evidence="2">The sequence shown here is derived from an EMBL/GenBank/DDBJ whole genome shotgun (WGS) entry which is preliminary data.</text>
</comment>
<gene>
    <name evidence="2" type="ORF">DXZ20_17310</name>
</gene>
<protein>
    <submittedName>
        <fullName evidence="2">Glycosyltransferase family 2 protein</fullName>
    </submittedName>
</protein>
<dbReference type="InterPro" id="IPR001173">
    <property type="entry name" value="Glyco_trans_2-like"/>
</dbReference>
<name>A0A6M0RMK0_9CYAN</name>
<evidence type="ECO:0000259" key="1">
    <source>
        <dbReference type="Pfam" id="PF00535"/>
    </source>
</evidence>
<dbReference type="AlphaFoldDB" id="A0A6M0RMK0"/>